<proteinExistence type="predicted"/>
<reference evidence="2" key="1">
    <citation type="journal article" date="2017" name="Genome Biol.">
        <title>Comparative genomics reveals high biological diversity and specific adaptations in the industrially and medically important fungal genus Aspergillus.</title>
        <authorList>
            <person name="de Vries R.P."/>
            <person name="Riley R."/>
            <person name="Wiebenga A."/>
            <person name="Aguilar-Osorio G."/>
            <person name="Amillis S."/>
            <person name="Uchima C.A."/>
            <person name="Anderluh G."/>
            <person name="Asadollahi M."/>
            <person name="Askin M."/>
            <person name="Barry K."/>
            <person name="Battaglia E."/>
            <person name="Bayram O."/>
            <person name="Benocci T."/>
            <person name="Braus-Stromeyer S.A."/>
            <person name="Caldana C."/>
            <person name="Canovas D."/>
            <person name="Cerqueira G.C."/>
            <person name="Chen F."/>
            <person name="Chen W."/>
            <person name="Choi C."/>
            <person name="Clum A."/>
            <person name="Dos Santos R.A."/>
            <person name="Damasio A.R."/>
            <person name="Diallinas G."/>
            <person name="Emri T."/>
            <person name="Fekete E."/>
            <person name="Flipphi M."/>
            <person name="Freyberg S."/>
            <person name="Gallo A."/>
            <person name="Gournas C."/>
            <person name="Habgood R."/>
            <person name="Hainaut M."/>
            <person name="Harispe M.L."/>
            <person name="Henrissat B."/>
            <person name="Hilden K.S."/>
            <person name="Hope R."/>
            <person name="Hossain A."/>
            <person name="Karabika E."/>
            <person name="Karaffa L."/>
            <person name="Karanyi Z."/>
            <person name="Krasevec N."/>
            <person name="Kuo A."/>
            <person name="Kusch H."/>
            <person name="LaButti K."/>
            <person name="Lagendijk E.L."/>
            <person name="Lapidus A."/>
            <person name="Levasseur A."/>
            <person name="Lindquist E."/>
            <person name="Lipzen A."/>
            <person name="Logrieco A.F."/>
            <person name="MacCabe A."/>
            <person name="Maekelae M.R."/>
            <person name="Malavazi I."/>
            <person name="Melin P."/>
            <person name="Meyer V."/>
            <person name="Mielnichuk N."/>
            <person name="Miskei M."/>
            <person name="Molnar A.P."/>
            <person name="Mule G."/>
            <person name="Ngan C.Y."/>
            <person name="Orejas M."/>
            <person name="Orosz E."/>
            <person name="Ouedraogo J.P."/>
            <person name="Overkamp K.M."/>
            <person name="Park H.-S."/>
            <person name="Perrone G."/>
            <person name="Piumi F."/>
            <person name="Punt P.J."/>
            <person name="Ram A.F."/>
            <person name="Ramon A."/>
            <person name="Rauscher S."/>
            <person name="Record E."/>
            <person name="Riano-Pachon D.M."/>
            <person name="Robert V."/>
            <person name="Roehrig J."/>
            <person name="Ruller R."/>
            <person name="Salamov A."/>
            <person name="Salih N.S."/>
            <person name="Samson R.A."/>
            <person name="Sandor E."/>
            <person name="Sanguinetti M."/>
            <person name="Schuetze T."/>
            <person name="Sepcic K."/>
            <person name="Shelest E."/>
            <person name="Sherlock G."/>
            <person name="Sophianopoulou V."/>
            <person name="Squina F.M."/>
            <person name="Sun H."/>
            <person name="Susca A."/>
            <person name="Todd R.B."/>
            <person name="Tsang A."/>
            <person name="Unkles S.E."/>
            <person name="van de Wiele N."/>
            <person name="van Rossen-Uffink D."/>
            <person name="Oliveira J.V."/>
            <person name="Vesth T.C."/>
            <person name="Visser J."/>
            <person name="Yu J.-H."/>
            <person name="Zhou M."/>
            <person name="Andersen M.R."/>
            <person name="Archer D.B."/>
            <person name="Baker S.E."/>
            <person name="Benoit I."/>
            <person name="Brakhage A.A."/>
            <person name="Braus G.H."/>
            <person name="Fischer R."/>
            <person name="Frisvad J.C."/>
            <person name="Goldman G.H."/>
            <person name="Houbraken J."/>
            <person name="Oakley B."/>
            <person name="Pocsi I."/>
            <person name="Scazzocchio C."/>
            <person name="Seiboth B."/>
            <person name="vanKuyk P.A."/>
            <person name="Wortman J."/>
            <person name="Dyer P.S."/>
            <person name="Grigoriev I.V."/>
        </authorList>
    </citation>
    <scope>NUCLEOTIDE SEQUENCE [LARGE SCALE GENOMIC DNA]</scope>
    <source>
        <strain evidence="2">CBS 101740 / IMI 381727 / IBT 21946</strain>
    </source>
</reference>
<evidence type="ECO:0000313" key="2">
    <source>
        <dbReference type="Proteomes" id="UP000184499"/>
    </source>
</evidence>
<dbReference type="VEuPathDB" id="FungiDB:ASPBRDRAFT_139099"/>
<sequence length="61" mass="7102">GWDRRLKPLSSIVREKRWKILVGFKYIRIPYHESAVLDRGHARISMIAIITRSLASEPRSA</sequence>
<dbReference type="Proteomes" id="UP000184499">
    <property type="component" value="Unassembled WGS sequence"/>
</dbReference>
<accession>A0A1L9U2R9</accession>
<dbReference type="RefSeq" id="XP_067473192.1">
    <property type="nucleotide sequence ID" value="XM_067619060.1"/>
</dbReference>
<feature type="non-terminal residue" evidence="1">
    <location>
        <position position="1"/>
    </location>
</feature>
<name>A0A1L9U2R9_ASPBC</name>
<dbReference type="OrthoDB" id="10422595at2759"/>
<gene>
    <name evidence="1" type="ORF">ASPBRDRAFT_139099</name>
</gene>
<protein>
    <submittedName>
        <fullName evidence="1">Uncharacterized protein</fullName>
    </submittedName>
</protein>
<dbReference type="AlphaFoldDB" id="A0A1L9U2R9"/>
<organism evidence="1 2">
    <name type="scientific">Aspergillus brasiliensis (strain CBS 101740 / IMI 381727 / IBT 21946)</name>
    <dbReference type="NCBI Taxonomy" id="767769"/>
    <lineage>
        <taxon>Eukaryota</taxon>
        <taxon>Fungi</taxon>
        <taxon>Dikarya</taxon>
        <taxon>Ascomycota</taxon>
        <taxon>Pezizomycotina</taxon>
        <taxon>Eurotiomycetes</taxon>
        <taxon>Eurotiomycetidae</taxon>
        <taxon>Eurotiales</taxon>
        <taxon>Aspergillaceae</taxon>
        <taxon>Aspergillus</taxon>
        <taxon>Aspergillus subgen. Circumdati</taxon>
    </lineage>
</organism>
<dbReference type="GeneID" id="93571548"/>
<dbReference type="EMBL" id="KV878704">
    <property type="protein sequence ID" value="OJJ65942.1"/>
    <property type="molecule type" value="Genomic_DNA"/>
</dbReference>
<evidence type="ECO:0000313" key="1">
    <source>
        <dbReference type="EMBL" id="OJJ65942.1"/>
    </source>
</evidence>
<keyword evidence="2" id="KW-1185">Reference proteome</keyword>